<evidence type="ECO:0000313" key="1">
    <source>
        <dbReference type="EMBL" id="KAJ3554814.1"/>
    </source>
</evidence>
<evidence type="ECO:0000313" key="2">
    <source>
        <dbReference type="Proteomes" id="UP001148662"/>
    </source>
</evidence>
<reference evidence="1" key="1">
    <citation type="submission" date="2022-07" db="EMBL/GenBank/DDBJ databases">
        <title>Genome Sequence of Phlebia brevispora.</title>
        <authorList>
            <person name="Buettner E."/>
        </authorList>
    </citation>
    <scope>NUCLEOTIDE SEQUENCE</scope>
    <source>
        <strain evidence="1">MPL23</strain>
    </source>
</reference>
<organism evidence="1 2">
    <name type="scientific">Phlebia brevispora</name>
    <dbReference type="NCBI Taxonomy" id="194682"/>
    <lineage>
        <taxon>Eukaryota</taxon>
        <taxon>Fungi</taxon>
        <taxon>Dikarya</taxon>
        <taxon>Basidiomycota</taxon>
        <taxon>Agaricomycotina</taxon>
        <taxon>Agaricomycetes</taxon>
        <taxon>Polyporales</taxon>
        <taxon>Meruliaceae</taxon>
        <taxon>Phlebia</taxon>
    </lineage>
</organism>
<sequence>MTARISLAQQIALLSETAPTDFDPEDINHNNAPSDDEQQEITSIGAREHYINVGPSTLRQINQASVSDPKYDGKRVSRKQLLEDEDEEVLSGGQGSDGEPPEGSESEEEGEEEEGQDEESDSPEGDGGEDGIAVPSRVRFAVPESPSRSGSPAPRKSSKRPPEGLPEDSENQDLTSTLRATREQDRKKGKAVAQQISLWDTLLDARIRLQKAASAVNRLPAAQNSEDNQKCVFFLDHWT</sequence>
<dbReference type="Proteomes" id="UP001148662">
    <property type="component" value="Unassembled WGS sequence"/>
</dbReference>
<dbReference type="EMBL" id="JANHOG010000394">
    <property type="protein sequence ID" value="KAJ3554814.1"/>
    <property type="molecule type" value="Genomic_DNA"/>
</dbReference>
<comment type="caution">
    <text evidence="1">The sequence shown here is derived from an EMBL/GenBank/DDBJ whole genome shotgun (WGS) entry which is preliminary data.</text>
</comment>
<name>A0ACC1T753_9APHY</name>
<protein>
    <submittedName>
        <fullName evidence="1">Uncharacterized protein</fullName>
    </submittedName>
</protein>
<accession>A0ACC1T753</accession>
<proteinExistence type="predicted"/>
<keyword evidence="2" id="KW-1185">Reference proteome</keyword>
<gene>
    <name evidence="1" type="ORF">NM688_g2913</name>
</gene>